<dbReference type="Gene3D" id="3.40.190.10">
    <property type="entry name" value="Periplasmic binding protein-like II"/>
    <property type="match status" value="1"/>
</dbReference>
<reference evidence="7" key="1">
    <citation type="submission" date="2017-09" db="EMBL/GenBank/DDBJ databases">
        <title>Depth-based differentiation of microbial function through sediment-hosted aquifers and enrichment of novel symbionts in the deep terrestrial subsurface.</title>
        <authorList>
            <person name="Probst A.J."/>
            <person name="Ladd B."/>
            <person name="Jarett J.K."/>
            <person name="Geller-Mcgrath D.E."/>
            <person name="Sieber C.M.K."/>
            <person name="Emerson J.B."/>
            <person name="Anantharaman K."/>
            <person name="Thomas B.C."/>
            <person name="Malmstrom R."/>
            <person name="Stieglmeier M."/>
            <person name="Klingl A."/>
            <person name="Woyke T."/>
            <person name="Ryan C.M."/>
            <person name="Banfield J.F."/>
        </authorList>
    </citation>
    <scope>NUCLEOTIDE SEQUENCE [LARGE SCALE GENOMIC DNA]</scope>
</reference>
<dbReference type="PRINTS" id="PR00039">
    <property type="entry name" value="HTHLYSR"/>
</dbReference>
<evidence type="ECO:0000256" key="4">
    <source>
        <dbReference type="ARBA" id="ARBA00023163"/>
    </source>
</evidence>
<organism evidence="6 7">
    <name type="scientific">Candidatus Harrisonbacteria bacterium CG10_big_fil_rev_8_21_14_0_10_40_38</name>
    <dbReference type="NCBI Taxonomy" id="1974583"/>
    <lineage>
        <taxon>Bacteria</taxon>
        <taxon>Candidatus Harrisoniibacteriota</taxon>
    </lineage>
</organism>
<comment type="caution">
    <text evidence="6">The sequence shown here is derived from an EMBL/GenBank/DDBJ whole genome shotgun (WGS) entry which is preliminary data.</text>
</comment>
<evidence type="ECO:0000313" key="7">
    <source>
        <dbReference type="Proteomes" id="UP000231157"/>
    </source>
</evidence>
<dbReference type="GO" id="GO:0003700">
    <property type="term" value="F:DNA-binding transcription factor activity"/>
    <property type="evidence" value="ECO:0007669"/>
    <property type="project" value="InterPro"/>
</dbReference>
<evidence type="ECO:0000256" key="1">
    <source>
        <dbReference type="ARBA" id="ARBA00009437"/>
    </source>
</evidence>
<feature type="domain" description="HTH lysR-type" evidence="5">
    <location>
        <begin position="1"/>
        <end position="60"/>
    </location>
</feature>
<dbReference type="SUPFAM" id="SSF46785">
    <property type="entry name" value="Winged helix' DNA-binding domain"/>
    <property type="match status" value="1"/>
</dbReference>
<dbReference type="PROSITE" id="PS50931">
    <property type="entry name" value="HTH_LYSR"/>
    <property type="match status" value="1"/>
</dbReference>
<dbReference type="SUPFAM" id="SSF53850">
    <property type="entry name" value="Periplasmic binding protein-like II"/>
    <property type="match status" value="1"/>
</dbReference>
<dbReference type="Pfam" id="PF03466">
    <property type="entry name" value="LysR_substrate"/>
    <property type="match status" value="1"/>
</dbReference>
<dbReference type="Pfam" id="PF00126">
    <property type="entry name" value="HTH_1"/>
    <property type="match status" value="1"/>
</dbReference>
<evidence type="ECO:0000313" key="6">
    <source>
        <dbReference type="EMBL" id="PIR89174.1"/>
    </source>
</evidence>
<dbReference type="PANTHER" id="PTHR30126:SF40">
    <property type="entry name" value="HTH-TYPE TRANSCRIPTIONAL REGULATOR GLTR"/>
    <property type="match status" value="1"/>
</dbReference>
<name>A0A2H0URY7_9BACT</name>
<proteinExistence type="inferred from homology"/>
<dbReference type="InterPro" id="IPR005119">
    <property type="entry name" value="LysR_subst-bd"/>
</dbReference>
<dbReference type="Gene3D" id="1.10.10.10">
    <property type="entry name" value="Winged helix-like DNA-binding domain superfamily/Winged helix DNA-binding domain"/>
    <property type="match status" value="1"/>
</dbReference>
<dbReference type="InterPro" id="IPR036388">
    <property type="entry name" value="WH-like_DNA-bd_sf"/>
</dbReference>
<accession>A0A2H0URY7</accession>
<dbReference type="InterPro" id="IPR000847">
    <property type="entry name" value="LysR_HTH_N"/>
</dbReference>
<dbReference type="GO" id="GO:0000976">
    <property type="term" value="F:transcription cis-regulatory region binding"/>
    <property type="evidence" value="ECO:0007669"/>
    <property type="project" value="TreeGrafter"/>
</dbReference>
<evidence type="ECO:0000259" key="5">
    <source>
        <dbReference type="PROSITE" id="PS50931"/>
    </source>
</evidence>
<dbReference type="InterPro" id="IPR036390">
    <property type="entry name" value="WH_DNA-bd_sf"/>
</dbReference>
<keyword evidence="4" id="KW-0804">Transcription</keyword>
<sequence>MDLSSDRLNALSALARFRNFSIAARSLGITQSALSQRIQKLEDDLEATLIVRDPSGLRLTDTGEKLTHFSNQISDLEREALGQIKKIPGKLSGIVRIAGYSSITRSLVIPSLRSLADTHPDLRFEISSKEIRELIPMLRRGEADFVLLNREIEGEGLERIHLGVEENVCIVPGKLPFPDIYLDHDPDDLTTIRFFKRQKSQPKIIKRSYFDDIYGIIDAVQNGLGKAIVSKHLIKNLKNITIQKGLRSLKEPIILYYLSSPYQTLKNKEVVRVLGTEIPNLLTQ</sequence>
<comment type="similarity">
    <text evidence="1">Belongs to the LysR transcriptional regulatory family.</text>
</comment>
<gene>
    <name evidence="6" type="ORF">COU07_02385</name>
</gene>
<evidence type="ECO:0000256" key="2">
    <source>
        <dbReference type="ARBA" id="ARBA00023015"/>
    </source>
</evidence>
<keyword evidence="2" id="KW-0805">Transcription regulation</keyword>
<evidence type="ECO:0000256" key="3">
    <source>
        <dbReference type="ARBA" id="ARBA00023125"/>
    </source>
</evidence>
<dbReference type="PANTHER" id="PTHR30126">
    <property type="entry name" value="HTH-TYPE TRANSCRIPTIONAL REGULATOR"/>
    <property type="match status" value="1"/>
</dbReference>
<keyword evidence="3" id="KW-0238">DNA-binding</keyword>
<dbReference type="EMBL" id="PFAZ01000005">
    <property type="protein sequence ID" value="PIR89174.1"/>
    <property type="molecule type" value="Genomic_DNA"/>
</dbReference>
<dbReference type="AlphaFoldDB" id="A0A2H0URY7"/>
<dbReference type="CDD" id="cd05466">
    <property type="entry name" value="PBP2_LTTR_substrate"/>
    <property type="match status" value="1"/>
</dbReference>
<protein>
    <recommendedName>
        <fullName evidence="5">HTH lysR-type domain-containing protein</fullName>
    </recommendedName>
</protein>
<dbReference type="Proteomes" id="UP000231157">
    <property type="component" value="Unassembled WGS sequence"/>
</dbReference>